<name>A0ABU0XF41_9MICO</name>
<dbReference type="EMBL" id="JAVFCB010000003">
    <property type="protein sequence ID" value="MDQ4213715.1"/>
    <property type="molecule type" value="Genomic_DNA"/>
</dbReference>
<accession>A0ABU0XF41</accession>
<proteinExistence type="predicted"/>
<dbReference type="Gene3D" id="3.40.50.300">
    <property type="entry name" value="P-loop containing nucleotide triphosphate hydrolases"/>
    <property type="match status" value="1"/>
</dbReference>
<gene>
    <name evidence="1" type="ORF">RBR11_07265</name>
</gene>
<sequence>MPFAVAVVGPAGSGKSTVARELARRSSAMYLDKDTLAGPLVEAALAASGNASSDRESSEFYRTRLMPSEYSALFAVAGDNLRLGHDVVLDAPFAAYLDSPDFFLRSAAEGGWPGTAFFTLRVVAPEATIKARLIQRGLARDAVKLGDWDTFWTRWGTTPVAWEGVHVLDVLNDDAGADVGTVLEQIRDAEGIEANTDQPPSGEIR</sequence>
<dbReference type="InterPro" id="IPR027417">
    <property type="entry name" value="P-loop_NTPase"/>
</dbReference>
<dbReference type="Pfam" id="PF13671">
    <property type="entry name" value="AAA_33"/>
    <property type="match status" value="1"/>
</dbReference>
<dbReference type="Proteomes" id="UP001230289">
    <property type="component" value="Unassembled WGS sequence"/>
</dbReference>
<evidence type="ECO:0000313" key="1">
    <source>
        <dbReference type="EMBL" id="MDQ4213715.1"/>
    </source>
</evidence>
<reference evidence="1 2" key="1">
    <citation type="submission" date="2023-08" db="EMBL/GenBank/DDBJ databases">
        <title>Microbacterium sp. nov., isolated from a waste landfill.</title>
        <authorList>
            <person name="Wen W."/>
        </authorList>
    </citation>
    <scope>NUCLEOTIDE SEQUENCE [LARGE SCALE GENOMIC DNA]</scope>
    <source>
        <strain evidence="1 2">ASV81</strain>
    </source>
</reference>
<evidence type="ECO:0000313" key="2">
    <source>
        <dbReference type="Proteomes" id="UP001230289"/>
    </source>
</evidence>
<protein>
    <submittedName>
        <fullName evidence="1">ATP-binding protein</fullName>
    </submittedName>
</protein>
<comment type="caution">
    <text evidence="1">The sequence shown here is derived from an EMBL/GenBank/DDBJ whole genome shotgun (WGS) entry which is preliminary data.</text>
</comment>
<dbReference type="GO" id="GO:0005524">
    <property type="term" value="F:ATP binding"/>
    <property type="evidence" value="ECO:0007669"/>
    <property type="project" value="UniProtKB-KW"/>
</dbReference>
<keyword evidence="2" id="KW-1185">Reference proteome</keyword>
<dbReference type="PANTHER" id="PTHR37807">
    <property type="entry name" value="OS07G0160300 PROTEIN"/>
    <property type="match status" value="1"/>
</dbReference>
<organism evidence="1 2">
    <name type="scientific">Microbacterium capsulatum</name>
    <dbReference type="NCBI Taxonomy" id="3041921"/>
    <lineage>
        <taxon>Bacteria</taxon>
        <taxon>Bacillati</taxon>
        <taxon>Actinomycetota</taxon>
        <taxon>Actinomycetes</taxon>
        <taxon>Micrococcales</taxon>
        <taxon>Microbacteriaceae</taxon>
        <taxon>Microbacterium</taxon>
    </lineage>
</organism>
<dbReference type="SUPFAM" id="SSF52540">
    <property type="entry name" value="P-loop containing nucleoside triphosphate hydrolases"/>
    <property type="match status" value="1"/>
</dbReference>
<keyword evidence="1" id="KW-0547">Nucleotide-binding</keyword>
<dbReference type="PANTHER" id="PTHR37807:SF3">
    <property type="entry name" value="OS07G0160300 PROTEIN"/>
    <property type="match status" value="1"/>
</dbReference>
<dbReference type="RefSeq" id="WP_308488653.1">
    <property type="nucleotide sequence ID" value="NZ_JAVFCB010000003.1"/>
</dbReference>
<keyword evidence="1" id="KW-0067">ATP-binding</keyword>